<dbReference type="AlphaFoldDB" id="A0A450ZSG8"/>
<protein>
    <submittedName>
        <fullName evidence="1">Uncharacterized protein</fullName>
    </submittedName>
</protein>
<evidence type="ECO:0000313" key="1">
    <source>
        <dbReference type="EMBL" id="VFK56725.1"/>
    </source>
</evidence>
<organism evidence="1">
    <name type="scientific">Candidatus Kentrum sp. TUN</name>
    <dbReference type="NCBI Taxonomy" id="2126343"/>
    <lineage>
        <taxon>Bacteria</taxon>
        <taxon>Pseudomonadati</taxon>
        <taxon>Pseudomonadota</taxon>
        <taxon>Gammaproteobacteria</taxon>
        <taxon>Candidatus Kentrum</taxon>
    </lineage>
</organism>
<proteinExistence type="predicted"/>
<dbReference type="EMBL" id="CAADFX010000052">
    <property type="protein sequence ID" value="VFK56725.1"/>
    <property type="molecule type" value="Genomic_DNA"/>
</dbReference>
<name>A0A450ZSG8_9GAMM</name>
<reference evidence="1" key="1">
    <citation type="submission" date="2019-02" db="EMBL/GenBank/DDBJ databases">
        <authorList>
            <person name="Gruber-Vodicka R. H."/>
            <person name="Seah K. B. B."/>
        </authorList>
    </citation>
    <scope>NUCLEOTIDE SEQUENCE</scope>
    <source>
        <strain evidence="1">BECK_BY1</strain>
    </source>
</reference>
<sequence length="110" mass="12338">MGKPDGRSRGGRVRPDVVLNETDAGKINGMFRLHNSLYSSRQDETLNQANEEVVDHIRQAGRVAALPTPSVCLFMYRKNKNPNRTHAWGKVNPLSVSARSADMFPARLYE</sequence>
<gene>
    <name evidence="1" type="ORF">BECKTUN1418D_GA0071000_10527</name>
</gene>
<accession>A0A450ZSG8</accession>